<evidence type="ECO:0008006" key="5">
    <source>
        <dbReference type="Google" id="ProtNLM"/>
    </source>
</evidence>
<gene>
    <name evidence="3" type="ORF">BUALT_Bualt01G0151300</name>
</gene>
<organism evidence="3 4">
    <name type="scientific">Buddleja alternifolia</name>
    <dbReference type="NCBI Taxonomy" id="168488"/>
    <lineage>
        <taxon>Eukaryota</taxon>
        <taxon>Viridiplantae</taxon>
        <taxon>Streptophyta</taxon>
        <taxon>Embryophyta</taxon>
        <taxon>Tracheophyta</taxon>
        <taxon>Spermatophyta</taxon>
        <taxon>Magnoliopsida</taxon>
        <taxon>eudicotyledons</taxon>
        <taxon>Gunneridae</taxon>
        <taxon>Pentapetalae</taxon>
        <taxon>asterids</taxon>
        <taxon>lamiids</taxon>
        <taxon>Lamiales</taxon>
        <taxon>Scrophulariaceae</taxon>
        <taxon>Buddlejeae</taxon>
        <taxon>Buddleja</taxon>
    </lineage>
</organism>
<dbReference type="Pfam" id="PF23622">
    <property type="entry name" value="LRR_At1g61320_AtMIF1"/>
    <property type="match status" value="1"/>
</dbReference>
<dbReference type="InterPro" id="IPR032675">
    <property type="entry name" value="LRR_dom_sf"/>
</dbReference>
<dbReference type="InterPro" id="IPR055357">
    <property type="entry name" value="LRR_At1g61320_AtMIF1"/>
</dbReference>
<dbReference type="Pfam" id="PF00646">
    <property type="entry name" value="F-box"/>
    <property type="match status" value="1"/>
</dbReference>
<dbReference type="Gene3D" id="3.80.10.10">
    <property type="entry name" value="Ribonuclease Inhibitor"/>
    <property type="match status" value="1"/>
</dbReference>
<evidence type="ECO:0000259" key="1">
    <source>
        <dbReference type="Pfam" id="PF00646"/>
    </source>
</evidence>
<evidence type="ECO:0000259" key="2">
    <source>
        <dbReference type="Pfam" id="PF23622"/>
    </source>
</evidence>
<comment type="caution">
    <text evidence="3">The sequence shown here is derived from an EMBL/GenBank/DDBJ whole genome shotgun (WGS) entry which is preliminary data.</text>
</comment>
<dbReference type="AlphaFoldDB" id="A0AAV6YF29"/>
<dbReference type="InterPro" id="IPR001810">
    <property type="entry name" value="F-box_dom"/>
</dbReference>
<name>A0AAV6YF29_9LAMI</name>
<dbReference type="InterPro" id="IPR036047">
    <property type="entry name" value="F-box-like_dom_sf"/>
</dbReference>
<dbReference type="SUPFAM" id="SSF81383">
    <property type="entry name" value="F-box domain"/>
    <property type="match status" value="1"/>
</dbReference>
<dbReference type="EMBL" id="WHWC01000001">
    <property type="protein sequence ID" value="KAG8391087.1"/>
    <property type="molecule type" value="Genomic_DNA"/>
</dbReference>
<protein>
    <recommendedName>
        <fullName evidence="5">F-box domain-containing protein</fullName>
    </recommendedName>
</protein>
<evidence type="ECO:0000313" key="3">
    <source>
        <dbReference type="EMBL" id="KAG8391087.1"/>
    </source>
</evidence>
<feature type="domain" description="F-box" evidence="1">
    <location>
        <begin position="5"/>
        <end position="43"/>
    </location>
</feature>
<reference evidence="3" key="1">
    <citation type="submission" date="2019-10" db="EMBL/GenBank/DDBJ databases">
        <authorList>
            <person name="Zhang R."/>
            <person name="Pan Y."/>
            <person name="Wang J."/>
            <person name="Ma R."/>
            <person name="Yu S."/>
        </authorList>
    </citation>
    <scope>NUCLEOTIDE SEQUENCE</scope>
    <source>
        <strain evidence="3">LA-IB0</strain>
        <tissue evidence="3">Leaf</tissue>
    </source>
</reference>
<dbReference type="PANTHER" id="PTHR34145:SF28">
    <property type="entry name" value="F-BOX DOMAIN-CONTAINING PROTEIN"/>
    <property type="match status" value="1"/>
</dbReference>
<evidence type="ECO:0000313" key="4">
    <source>
        <dbReference type="Proteomes" id="UP000826271"/>
    </source>
</evidence>
<dbReference type="SUPFAM" id="SSF52047">
    <property type="entry name" value="RNI-like"/>
    <property type="match status" value="1"/>
</dbReference>
<feature type="domain" description="At1g61320/AtMIF1 LRR" evidence="2">
    <location>
        <begin position="91"/>
        <end position="230"/>
    </location>
</feature>
<accession>A0AAV6YF29</accession>
<sequence>MNGELQLPEVIIQHIQSFLNQRQAARTSVLSKSWYSAWSSRPILDFNERDFKWKRNTGVSGSQIAEPFSVFVKRRFMKFVKGTVQRYHELNLKIEVFRLWICVIDSDSASLVNEFITRALKLGVSDFSLEISGCYSKYVLPEQVFEAKSLIKLSVVGCTIRQHIDGGVICSSLESLTLCRVSIWDDMIRDIMLGCPLLENLHLLECKGLLNVNASKLHNLEKFCVIKCRDCNLKCLWVDVPEYGKLSCLMLEQVKIDEFFFHDFSLKFPCLGDLSLHHCDGYNNIEISSRSLKYISLIHKYELKKVKFEHLTMMKATPESPSIPARIAGEDDDGDGSFVRHRGRHFLPLKAAIKLPAKSRLRDRNLSVVPGLGVAGHVMDEDGGVGSRCYYGQIRWSGS</sequence>
<dbReference type="PANTHER" id="PTHR34145">
    <property type="entry name" value="OS02G0105600 PROTEIN"/>
    <property type="match status" value="1"/>
</dbReference>
<proteinExistence type="predicted"/>
<dbReference type="InterPro" id="IPR053772">
    <property type="entry name" value="At1g61320/At1g61330-like"/>
</dbReference>
<keyword evidence="4" id="KW-1185">Reference proteome</keyword>
<dbReference type="Proteomes" id="UP000826271">
    <property type="component" value="Unassembled WGS sequence"/>
</dbReference>